<sequence>MFLSLIAIKKCYHDVFQSKITNLTNIEVGPQTQAIGKKEINIHFDLSSVMSNSDNQMCEHEDQVVRWSLANDMYICTSKDIITEEQKLALQQTFNEVKSLVNSFLLVEPLNQPISPAKILDFPINESLLVDTDLFISVYVRKLQHVYDTNMGSVFQVLYKGRPVQGVIFIDPQAIPSKYQSLNMPNREFFLEILHQVFHILGISKNLVNYWIDNATNTQYKQSPIQKLHYNKYNKDYFVVDTPSTRKFMDNRFGNKPIENINGIELDLTGNDYTSHTSGIVYFSDIMNTVSMPSKVISDATKSILMSTGFYQLSDSKFNFEKINWGNGTTVGKKKRLDFPFESPQKTYPANYFCKNDQKGEICSYDYKGRSECAGDTTPSCYHSSLADYCSEINYSNPNNLNLISFYKEFEYQNVKIPKGQLCSNSESKTDKSISRKEEFGENSFCAEGNDGTSFAGCYKMFCDEYGTLFIKIGRVPRICYSGKKIKFGNTEILCPPSESICSISPVDNRYSKLLILVAIYMIFLLTIIVSMIILCLYCRHLKTTDGDTPADRTVDIPLVISI</sequence>
<keyword evidence="8" id="KW-1133">Transmembrane helix</keyword>
<dbReference type="GO" id="GO:0008233">
    <property type="term" value="F:peptidase activity"/>
    <property type="evidence" value="ECO:0000318"/>
    <property type="project" value="GO_Central"/>
</dbReference>
<keyword evidence="7" id="KW-0482">Metalloprotease</keyword>
<dbReference type="OrthoDB" id="527990at2759"/>
<keyword evidence="8" id="KW-0472">Membrane</keyword>
<dbReference type="AlphaFoldDB" id="A2EJ58"/>
<keyword evidence="4" id="KW-0479">Metal-binding</keyword>
<comment type="cofactor">
    <cofactor evidence="1">
        <name>Zn(2+)</name>
        <dbReference type="ChEBI" id="CHEBI:29105"/>
    </cofactor>
</comment>
<evidence type="ECO:0000256" key="7">
    <source>
        <dbReference type="ARBA" id="ARBA00023049"/>
    </source>
</evidence>
<name>A2EJ58_TRIV3</name>
<dbReference type="VEuPathDB" id="TrichDB:TVAG_223530"/>
<dbReference type="GO" id="GO:0046872">
    <property type="term" value="F:metal ion binding"/>
    <property type="evidence" value="ECO:0007669"/>
    <property type="project" value="UniProtKB-KW"/>
</dbReference>
<reference evidence="9" key="1">
    <citation type="submission" date="2006-10" db="EMBL/GenBank/DDBJ databases">
        <authorList>
            <person name="Amadeo P."/>
            <person name="Zhao Q."/>
            <person name="Wortman J."/>
            <person name="Fraser-Liggett C."/>
            <person name="Carlton J."/>
        </authorList>
    </citation>
    <scope>NUCLEOTIDE SEQUENCE</scope>
    <source>
        <strain evidence="9">G3</strain>
    </source>
</reference>
<reference evidence="9" key="2">
    <citation type="journal article" date="2007" name="Science">
        <title>Draft genome sequence of the sexually transmitted pathogen Trichomonas vaginalis.</title>
        <authorList>
            <person name="Carlton J.M."/>
            <person name="Hirt R.P."/>
            <person name="Silva J.C."/>
            <person name="Delcher A.L."/>
            <person name="Schatz M."/>
            <person name="Zhao Q."/>
            <person name="Wortman J.R."/>
            <person name="Bidwell S.L."/>
            <person name="Alsmark U.C.M."/>
            <person name="Besteiro S."/>
            <person name="Sicheritz-Ponten T."/>
            <person name="Noel C.J."/>
            <person name="Dacks J.B."/>
            <person name="Foster P.G."/>
            <person name="Simillion C."/>
            <person name="Van de Peer Y."/>
            <person name="Miranda-Saavedra D."/>
            <person name="Barton G.J."/>
            <person name="Westrop G.D."/>
            <person name="Mueller S."/>
            <person name="Dessi D."/>
            <person name="Fiori P.L."/>
            <person name="Ren Q."/>
            <person name="Paulsen I."/>
            <person name="Zhang H."/>
            <person name="Bastida-Corcuera F.D."/>
            <person name="Simoes-Barbosa A."/>
            <person name="Brown M.T."/>
            <person name="Hayes R.D."/>
            <person name="Mukherjee M."/>
            <person name="Okumura C.Y."/>
            <person name="Schneider R."/>
            <person name="Smith A.J."/>
            <person name="Vanacova S."/>
            <person name="Villalvazo M."/>
            <person name="Haas B.J."/>
            <person name="Pertea M."/>
            <person name="Feldblyum T.V."/>
            <person name="Utterback T.R."/>
            <person name="Shu C.L."/>
            <person name="Osoegawa K."/>
            <person name="de Jong P.J."/>
            <person name="Hrdy I."/>
            <person name="Horvathova L."/>
            <person name="Zubacova Z."/>
            <person name="Dolezal P."/>
            <person name="Malik S.B."/>
            <person name="Logsdon J.M. Jr."/>
            <person name="Henze K."/>
            <person name="Gupta A."/>
            <person name="Wang C.C."/>
            <person name="Dunne R.L."/>
            <person name="Upcroft J.A."/>
            <person name="Upcroft P."/>
            <person name="White O."/>
            <person name="Salzberg S.L."/>
            <person name="Tang P."/>
            <person name="Chiu C.-H."/>
            <person name="Lee Y.-S."/>
            <person name="Embley T.M."/>
            <person name="Coombs G.H."/>
            <person name="Mottram J.C."/>
            <person name="Tachezy J."/>
            <person name="Fraser-Liggett C.M."/>
            <person name="Johnson P.J."/>
        </authorList>
    </citation>
    <scope>NUCLEOTIDE SEQUENCE [LARGE SCALE GENOMIC DNA]</scope>
    <source>
        <strain evidence="9">G3</strain>
    </source>
</reference>
<keyword evidence="10" id="KW-1185">Reference proteome</keyword>
<evidence type="ECO:0000256" key="6">
    <source>
        <dbReference type="ARBA" id="ARBA00022833"/>
    </source>
</evidence>
<proteinExistence type="inferred from homology"/>
<dbReference type="InterPro" id="IPR001577">
    <property type="entry name" value="Peptidase_M8"/>
</dbReference>
<keyword evidence="6" id="KW-0862">Zinc</keyword>
<dbReference type="Pfam" id="PF01457">
    <property type="entry name" value="Peptidase_M8"/>
    <property type="match status" value="1"/>
</dbReference>
<dbReference type="Gene3D" id="3.90.132.10">
    <property type="entry name" value="Leishmanolysin , domain 2"/>
    <property type="match status" value="1"/>
</dbReference>
<dbReference type="KEGG" id="tva:4765178"/>
<dbReference type="GO" id="GO:0005737">
    <property type="term" value="C:cytoplasm"/>
    <property type="evidence" value="ECO:0000318"/>
    <property type="project" value="GO_Central"/>
</dbReference>
<dbReference type="RefSeq" id="XP_001319513.1">
    <property type="nucleotide sequence ID" value="XM_001319478.1"/>
</dbReference>
<dbReference type="InParanoid" id="A2EJ58"/>
<keyword evidence="3" id="KW-0645">Protease</keyword>
<dbReference type="VEuPathDB" id="TrichDB:TVAGG3_0198910"/>
<dbReference type="EMBL" id="DS113403">
    <property type="protein sequence ID" value="EAY07290.1"/>
    <property type="molecule type" value="Genomic_DNA"/>
</dbReference>
<dbReference type="FunFam" id="3.10.170.20:FF:000003">
    <property type="entry name" value="GP63-like"/>
    <property type="match status" value="1"/>
</dbReference>
<gene>
    <name evidence="9" type="ORF">TVAG_223530</name>
</gene>
<comment type="similarity">
    <text evidence="2">Belongs to the peptidase M8 family.</text>
</comment>
<dbReference type="Proteomes" id="UP000001542">
    <property type="component" value="Unassembled WGS sequence"/>
</dbReference>
<evidence type="ECO:0000256" key="5">
    <source>
        <dbReference type="ARBA" id="ARBA00022801"/>
    </source>
</evidence>
<feature type="transmembrane region" description="Helical" evidence="8">
    <location>
        <begin position="514"/>
        <end position="538"/>
    </location>
</feature>
<evidence type="ECO:0000313" key="9">
    <source>
        <dbReference type="EMBL" id="EAY07290.1"/>
    </source>
</evidence>
<organism evidence="9 10">
    <name type="scientific">Trichomonas vaginalis (strain ATCC PRA-98 / G3)</name>
    <dbReference type="NCBI Taxonomy" id="412133"/>
    <lineage>
        <taxon>Eukaryota</taxon>
        <taxon>Metamonada</taxon>
        <taxon>Parabasalia</taxon>
        <taxon>Trichomonadida</taxon>
        <taxon>Trichomonadidae</taxon>
        <taxon>Trichomonas</taxon>
    </lineage>
</organism>
<evidence type="ECO:0000256" key="4">
    <source>
        <dbReference type="ARBA" id="ARBA00022723"/>
    </source>
</evidence>
<dbReference type="PANTHER" id="PTHR10942:SF0">
    <property type="entry name" value="LEISHMANOLYSIN-LIKE PEPTIDASE"/>
    <property type="match status" value="1"/>
</dbReference>
<evidence type="ECO:0000256" key="3">
    <source>
        <dbReference type="ARBA" id="ARBA00022670"/>
    </source>
</evidence>
<dbReference type="GO" id="GO:0016020">
    <property type="term" value="C:membrane"/>
    <property type="evidence" value="ECO:0007669"/>
    <property type="project" value="InterPro"/>
</dbReference>
<evidence type="ECO:0000256" key="2">
    <source>
        <dbReference type="ARBA" id="ARBA00005860"/>
    </source>
</evidence>
<dbReference type="STRING" id="5722.A2EJ58"/>
<dbReference type="GO" id="GO:0006508">
    <property type="term" value="P:proteolysis"/>
    <property type="evidence" value="ECO:0007669"/>
    <property type="project" value="UniProtKB-KW"/>
</dbReference>
<protein>
    <submittedName>
        <fullName evidence="9">GP63-like</fullName>
    </submittedName>
</protein>
<dbReference type="GO" id="GO:0004222">
    <property type="term" value="F:metalloendopeptidase activity"/>
    <property type="evidence" value="ECO:0007669"/>
    <property type="project" value="InterPro"/>
</dbReference>
<evidence type="ECO:0000256" key="8">
    <source>
        <dbReference type="SAM" id="Phobius"/>
    </source>
</evidence>
<keyword evidence="5" id="KW-0378">Hydrolase</keyword>
<dbReference type="FunFam" id="3.90.132.10:FF:000014">
    <property type="entry name" value="GP63-like"/>
    <property type="match status" value="1"/>
</dbReference>
<evidence type="ECO:0000313" key="10">
    <source>
        <dbReference type="Proteomes" id="UP000001542"/>
    </source>
</evidence>
<dbReference type="PANTHER" id="PTHR10942">
    <property type="entry name" value="LEISHMANOLYSIN-LIKE PEPTIDASE"/>
    <property type="match status" value="1"/>
</dbReference>
<dbReference type="Gene3D" id="3.10.170.20">
    <property type="match status" value="1"/>
</dbReference>
<accession>A2EJ58</accession>
<dbReference type="GO" id="GO:0007155">
    <property type="term" value="P:cell adhesion"/>
    <property type="evidence" value="ECO:0007669"/>
    <property type="project" value="InterPro"/>
</dbReference>
<dbReference type="SUPFAM" id="SSF55486">
    <property type="entry name" value="Metalloproteases ('zincins'), catalytic domain"/>
    <property type="match status" value="1"/>
</dbReference>
<evidence type="ECO:0000256" key="1">
    <source>
        <dbReference type="ARBA" id="ARBA00001947"/>
    </source>
</evidence>
<dbReference type="SMR" id="A2EJ58"/>
<keyword evidence="8" id="KW-0812">Transmembrane</keyword>